<evidence type="ECO:0000256" key="12">
    <source>
        <dbReference type="PROSITE-ProRule" id="PRU00546"/>
    </source>
</evidence>
<comment type="subunit">
    <text evidence="11">Homodimer.</text>
</comment>
<comment type="similarity">
    <text evidence="9 11">Belongs to the DnaJ family.</text>
</comment>
<feature type="binding site" evidence="11">
    <location>
        <position position="186"/>
    </location>
    <ligand>
        <name>Zn(2+)</name>
        <dbReference type="ChEBI" id="CHEBI:29105"/>
        <label>2</label>
    </ligand>
</feature>
<dbReference type="GO" id="GO:0006260">
    <property type="term" value="P:DNA replication"/>
    <property type="evidence" value="ECO:0007669"/>
    <property type="project" value="UniProtKB-KW"/>
</dbReference>
<dbReference type="CDD" id="cd10747">
    <property type="entry name" value="DnaJ_C"/>
    <property type="match status" value="1"/>
</dbReference>
<name>A0A346Y5G6_9ACTN</name>
<dbReference type="NCBIfam" id="TIGR02349">
    <property type="entry name" value="DnaJ_bact"/>
    <property type="match status" value="1"/>
</dbReference>
<keyword evidence="5 11" id="KW-0863">Zinc-finger</keyword>
<comment type="cofactor">
    <cofactor evidence="11">
        <name>Zn(2+)</name>
        <dbReference type="ChEBI" id="CHEBI:29105"/>
    </cofactor>
    <text evidence="11">Binds 2 Zn(2+) ions per monomer.</text>
</comment>
<dbReference type="Gene3D" id="1.10.287.110">
    <property type="entry name" value="DnaJ domain"/>
    <property type="match status" value="1"/>
</dbReference>
<dbReference type="FunFam" id="2.60.260.20:FF:000005">
    <property type="entry name" value="Chaperone protein dnaJ 1, mitochondrial"/>
    <property type="match status" value="1"/>
</dbReference>
<evidence type="ECO:0000313" key="16">
    <source>
        <dbReference type="Proteomes" id="UP000264006"/>
    </source>
</evidence>
<dbReference type="HAMAP" id="MF_01152">
    <property type="entry name" value="DnaJ"/>
    <property type="match status" value="1"/>
</dbReference>
<dbReference type="InterPro" id="IPR036869">
    <property type="entry name" value="J_dom_sf"/>
</dbReference>
<keyword evidence="6 11" id="KW-0862">Zinc</keyword>
<dbReference type="GO" id="GO:0031072">
    <property type="term" value="F:heat shock protein binding"/>
    <property type="evidence" value="ECO:0007669"/>
    <property type="project" value="InterPro"/>
</dbReference>
<comment type="caution">
    <text evidence="11">Lacks conserved residue(s) required for the propagation of feature annotation.</text>
</comment>
<keyword evidence="3 11" id="KW-0479">Metal-binding</keyword>
<sequence length="386" mass="40581">MSQADWLEKDFYKVLGVSKTASIDEIKKAYRKAARTNHPDANPDDPKAEERFKAASEANEVLSDPKKRQEYDHIRELAASGGIGGLGGMRGGFPGGAGGQANFDLNDLLGSIFGDGASAPGGFGGARRTQTAARKGEDRRAEVTLSFEDALAGAEVTLRVMGTAVCQVCKGTGSKPGTRPVQCPRCNGSGMQDQNQGMFSFSQPCSNCGGRGELITDPCTNCHASGVEERARTLRVRVPAGVSDGQTIRLKGKGEAGRGGGKAGDLYVKVHVADHPVMRRKGDHLTMTLPVTFAEAALGGKVTVPTLDGPVTLKIPAGTESGRTMRVRGRGAPRDSGGFGDLLVTVQVTVPPKLTKTQKKLVEEFAAMDDSNPRAHLDEMLTGGSS</sequence>
<dbReference type="PROSITE" id="PS51188">
    <property type="entry name" value="ZF_CR"/>
    <property type="match status" value="1"/>
</dbReference>
<evidence type="ECO:0000256" key="11">
    <source>
        <dbReference type="HAMAP-Rule" id="MF_01152"/>
    </source>
</evidence>
<dbReference type="InterPro" id="IPR001305">
    <property type="entry name" value="HSP_DnaJ_Cys-rich_dom"/>
</dbReference>
<dbReference type="PANTHER" id="PTHR43096:SF54">
    <property type="entry name" value="CHAPERONE PROTEIN DNAJ 1"/>
    <property type="match status" value="1"/>
</dbReference>
<dbReference type="PROSITE" id="PS00636">
    <property type="entry name" value="DNAJ_1"/>
    <property type="match status" value="1"/>
</dbReference>
<evidence type="ECO:0000256" key="8">
    <source>
        <dbReference type="ARBA" id="ARBA00023186"/>
    </source>
</evidence>
<protein>
    <recommendedName>
        <fullName evidence="10 11">Chaperone protein DnaJ</fullName>
    </recommendedName>
</protein>
<evidence type="ECO:0000256" key="3">
    <source>
        <dbReference type="ARBA" id="ARBA00022723"/>
    </source>
</evidence>
<dbReference type="PRINTS" id="PR00625">
    <property type="entry name" value="JDOMAIN"/>
</dbReference>
<dbReference type="InterPro" id="IPR036410">
    <property type="entry name" value="HSP_DnaJ_Cys-rich_dom_sf"/>
</dbReference>
<dbReference type="InterPro" id="IPR012724">
    <property type="entry name" value="DnaJ"/>
</dbReference>
<dbReference type="FunFam" id="2.10.230.10:FF:000002">
    <property type="entry name" value="Molecular chaperone DnaJ"/>
    <property type="match status" value="1"/>
</dbReference>
<keyword evidence="4 11" id="KW-0677">Repeat</keyword>
<dbReference type="GO" id="GO:0008270">
    <property type="term" value="F:zinc ion binding"/>
    <property type="evidence" value="ECO:0007669"/>
    <property type="project" value="UniProtKB-UniRule"/>
</dbReference>
<feature type="binding site" evidence="11">
    <location>
        <position position="183"/>
    </location>
    <ligand>
        <name>Zn(2+)</name>
        <dbReference type="ChEBI" id="CHEBI:29105"/>
        <label>2</label>
    </ligand>
</feature>
<accession>A0A346Y5G6</accession>
<dbReference type="SUPFAM" id="SSF46565">
    <property type="entry name" value="Chaperone J-domain"/>
    <property type="match status" value="1"/>
</dbReference>
<feature type="domain" description="CR-type" evidence="14">
    <location>
        <begin position="153"/>
        <end position="231"/>
    </location>
</feature>
<evidence type="ECO:0000259" key="13">
    <source>
        <dbReference type="PROSITE" id="PS50076"/>
    </source>
</evidence>
<dbReference type="RefSeq" id="WP_114593850.1">
    <property type="nucleotide sequence ID" value="NZ_CP031165.1"/>
</dbReference>
<dbReference type="GO" id="GO:0009408">
    <property type="term" value="P:response to heat"/>
    <property type="evidence" value="ECO:0007669"/>
    <property type="project" value="InterPro"/>
</dbReference>
<dbReference type="GO" id="GO:0005524">
    <property type="term" value="F:ATP binding"/>
    <property type="evidence" value="ECO:0007669"/>
    <property type="project" value="InterPro"/>
</dbReference>
<dbReference type="Pfam" id="PF01556">
    <property type="entry name" value="DnaJ_C"/>
    <property type="match status" value="1"/>
</dbReference>
<feature type="binding site" evidence="11">
    <location>
        <position position="222"/>
    </location>
    <ligand>
        <name>Zn(2+)</name>
        <dbReference type="ChEBI" id="CHEBI:29105"/>
        <label>1</label>
    </ligand>
</feature>
<evidence type="ECO:0000256" key="2">
    <source>
        <dbReference type="ARBA" id="ARBA00022705"/>
    </source>
</evidence>
<gene>
    <name evidence="11" type="primary">dnaJ</name>
    <name evidence="15" type="ORF">DVS28_a5057</name>
</gene>
<dbReference type="SUPFAM" id="SSF57938">
    <property type="entry name" value="DnaJ/Hsp40 cysteine-rich domain"/>
    <property type="match status" value="1"/>
</dbReference>
<dbReference type="EMBL" id="CP031165">
    <property type="protein sequence ID" value="AXV09713.1"/>
    <property type="molecule type" value="Genomic_DNA"/>
</dbReference>
<keyword evidence="8 11" id="KW-0143">Chaperone</keyword>
<feature type="binding site" evidence="11">
    <location>
        <position position="208"/>
    </location>
    <ligand>
        <name>Zn(2+)</name>
        <dbReference type="ChEBI" id="CHEBI:29105"/>
        <label>2</label>
    </ligand>
</feature>
<evidence type="ECO:0000256" key="1">
    <source>
        <dbReference type="ARBA" id="ARBA00022490"/>
    </source>
</evidence>
<dbReference type="SUPFAM" id="SSF49493">
    <property type="entry name" value="HSP40/DnaJ peptide-binding domain"/>
    <property type="match status" value="2"/>
</dbReference>
<keyword evidence="2 11" id="KW-0235">DNA replication</keyword>
<proteinExistence type="inferred from homology"/>
<evidence type="ECO:0000256" key="5">
    <source>
        <dbReference type="ARBA" id="ARBA00022771"/>
    </source>
</evidence>
<dbReference type="GO" id="GO:0005737">
    <property type="term" value="C:cytoplasm"/>
    <property type="evidence" value="ECO:0007669"/>
    <property type="project" value="UniProtKB-SubCell"/>
</dbReference>
<evidence type="ECO:0000256" key="7">
    <source>
        <dbReference type="ARBA" id="ARBA00023016"/>
    </source>
</evidence>
<evidence type="ECO:0000313" key="15">
    <source>
        <dbReference type="EMBL" id="AXV09713.1"/>
    </source>
</evidence>
<comment type="function">
    <text evidence="11">Participates actively in the response to hyperosmotic and heat shock by preventing the aggregation of stress-denatured proteins and by disaggregating proteins, also in an autonomous, DnaK-independent fashion. Unfolded proteins bind initially to DnaJ; upon interaction with the DnaJ-bound protein, DnaK hydrolyzes its bound ATP, resulting in the formation of a stable complex. GrpE releases ADP from DnaK; ATP binding to DnaK triggers the release of the substrate protein, thus completing the reaction cycle. Several rounds of ATP-dependent interactions between DnaJ, DnaK and GrpE are required for fully efficient folding. Also involved, together with DnaK and GrpE, in the DNA replication of plasmids through activation of initiation proteins.</text>
</comment>
<dbReference type="Proteomes" id="UP000264006">
    <property type="component" value="Chromosome"/>
</dbReference>
<dbReference type="InterPro" id="IPR018253">
    <property type="entry name" value="DnaJ_domain_CS"/>
</dbReference>
<dbReference type="Pfam" id="PF00684">
    <property type="entry name" value="DnaJ_CXXCXGXG"/>
    <property type="match status" value="1"/>
</dbReference>
<reference evidence="15 16" key="1">
    <citation type="submission" date="2018-09" db="EMBL/GenBank/DDBJ databases">
        <title>Complete genome sequence of Euzebya sp. DY32-46 isolated from seawater of Pacific Ocean.</title>
        <authorList>
            <person name="Xu L."/>
            <person name="Wu Y.-H."/>
            <person name="Xu X.-W."/>
        </authorList>
    </citation>
    <scope>NUCLEOTIDE SEQUENCE [LARGE SCALE GENOMIC DNA]</scope>
    <source>
        <strain evidence="15 16">DY32-46</strain>
    </source>
</reference>
<organism evidence="15 16">
    <name type="scientific">Euzebya pacifica</name>
    <dbReference type="NCBI Taxonomy" id="1608957"/>
    <lineage>
        <taxon>Bacteria</taxon>
        <taxon>Bacillati</taxon>
        <taxon>Actinomycetota</taxon>
        <taxon>Nitriliruptoria</taxon>
        <taxon>Euzebyales</taxon>
    </lineage>
</organism>
<dbReference type="GO" id="GO:0051082">
    <property type="term" value="F:unfolded protein binding"/>
    <property type="evidence" value="ECO:0007669"/>
    <property type="project" value="UniProtKB-UniRule"/>
</dbReference>
<dbReference type="PROSITE" id="PS50076">
    <property type="entry name" value="DNAJ_2"/>
    <property type="match status" value="1"/>
</dbReference>
<dbReference type="PANTHER" id="PTHR43096">
    <property type="entry name" value="DNAJ HOMOLOG 1, MITOCHONDRIAL-RELATED"/>
    <property type="match status" value="1"/>
</dbReference>
<feature type="binding site" evidence="11">
    <location>
        <position position="166"/>
    </location>
    <ligand>
        <name>Zn(2+)</name>
        <dbReference type="ChEBI" id="CHEBI:29105"/>
        <label>1</label>
    </ligand>
</feature>
<dbReference type="GO" id="GO:0042026">
    <property type="term" value="P:protein refolding"/>
    <property type="evidence" value="ECO:0007669"/>
    <property type="project" value="TreeGrafter"/>
</dbReference>
<keyword evidence="16" id="KW-1185">Reference proteome</keyword>
<dbReference type="CDD" id="cd06257">
    <property type="entry name" value="DnaJ"/>
    <property type="match status" value="1"/>
</dbReference>
<dbReference type="Gene3D" id="2.60.260.20">
    <property type="entry name" value="Urease metallochaperone UreE, N-terminal domain"/>
    <property type="match status" value="2"/>
</dbReference>
<feature type="zinc finger region" description="CR-type" evidence="12">
    <location>
        <begin position="153"/>
        <end position="231"/>
    </location>
</feature>
<dbReference type="SMART" id="SM00271">
    <property type="entry name" value="DnaJ"/>
    <property type="match status" value="1"/>
</dbReference>
<dbReference type="AlphaFoldDB" id="A0A346Y5G6"/>
<comment type="domain">
    <text evidence="11">The J domain is necessary and sufficient to stimulate DnaK ATPase activity. Zinc center 1 plays an important role in the autonomous, DnaK-independent chaperone activity of DnaJ. Zinc center 2 is essential for interaction with DnaK and for DnaJ activity.</text>
</comment>
<dbReference type="Gene3D" id="2.10.230.10">
    <property type="entry name" value="Heat shock protein DnaJ, cysteine-rich domain"/>
    <property type="match status" value="1"/>
</dbReference>
<dbReference type="OrthoDB" id="9779889at2"/>
<dbReference type="InterPro" id="IPR008971">
    <property type="entry name" value="HSP40/DnaJ_pept-bd"/>
</dbReference>
<dbReference type="KEGG" id="euz:DVS28_a5057"/>
<feature type="binding site" evidence="11">
    <location>
        <position position="169"/>
    </location>
    <ligand>
        <name>Zn(2+)</name>
        <dbReference type="ChEBI" id="CHEBI:29105"/>
        <label>1</label>
    </ligand>
</feature>
<feature type="binding site" evidence="11">
    <location>
        <position position="205"/>
    </location>
    <ligand>
        <name>Zn(2+)</name>
        <dbReference type="ChEBI" id="CHEBI:29105"/>
        <label>2</label>
    </ligand>
</feature>
<keyword evidence="7 11" id="KW-0346">Stress response</keyword>
<feature type="binding site" evidence="11">
    <location>
        <position position="219"/>
    </location>
    <ligand>
        <name>Zn(2+)</name>
        <dbReference type="ChEBI" id="CHEBI:29105"/>
        <label>1</label>
    </ligand>
</feature>
<comment type="subcellular location">
    <subcellularLocation>
        <location evidence="11">Cytoplasm</location>
    </subcellularLocation>
</comment>
<dbReference type="NCBIfam" id="NF008035">
    <property type="entry name" value="PRK10767.1"/>
    <property type="match status" value="1"/>
</dbReference>
<dbReference type="CDD" id="cd10719">
    <property type="entry name" value="DnaJ_zf"/>
    <property type="match status" value="1"/>
</dbReference>
<dbReference type="InterPro" id="IPR002939">
    <property type="entry name" value="DnaJ_C"/>
</dbReference>
<dbReference type="InterPro" id="IPR001623">
    <property type="entry name" value="DnaJ_domain"/>
</dbReference>
<feature type="domain" description="J" evidence="13">
    <location>
        <begin position="10"/>
        <end position="75"/>
    </location>
</feature>
<dbReference type="Pfam" id="PF00226">
    <property type="entry name" value="DnaJ"/>
    <property type="match status" value="1"/>
</dbReference>
<evidence type="ECO:0000256" key="10">
    <source>
        <dbReference type="ARBA" id="ARBA00067609"/>
    </source>
</evidence>
<evidence type="ECO:0000259" key="14">
    <source>
        <dbReference type="PROSITE" id="PS51188"/>
    </source>
</evidence>
<keyword evidence="1 11" id="KW-0963">Cytoplasm</keyword>
<evidence type="ECO:0000256" key="6">
    <source>
        <dbReference type="ARBA" id="ARBA00022833"/>
    </source>
</evidence>
<evidence type="ECO:0000256" key="9">
    <source>
        <dbReference type="ARBA" id="ARBA00061004"/>
    </source>
</evidence>
<evidence type="ECO:0000256" key="4">
    <source>
        <dbReference type="ARBA" id="ARBA00022737"/>
    </source>
</evidence>